<comment type="caution">
    <text evidence="3">The sequence shown here is derived from an EMBL/GenBank/DDBJ whole genome shotgun (WGS) entry which is preliminary data.</text>
</comment>
<accession>A0A9P4WWA5</accession>
<dbReference type="EMBL" id="SWKV01000012">
    <property type="protein sequence ID" value="KAF3043419.1"/>
    <property type="molecule type" value="Genomic_DNA"/>
</dbReference>
<feature type="region of interest" description="Disordered" evidence="1">
    <location>
        <begin position="323"/>
        <end position="342"/>
    </location>
</feature>
<dbReference type="InterPro" id="IPR015915">
    <property type="entry name" value="Kelch-typ_b-propeller"/>
</dbReference>
<keyword evidence="4" id="KW-1185">Reference proteome</keyword>
<dbReference type="Gene3D" id="2.120.10.80">
    <property type="entry name" value="Kelch-type beta propeller"/>
    <property type="match status" value="1"/>
</dbReference>
<keyword evidence="2" id="KW-0472">Membrane</keyword>
<evidence type="ECO:0008006" key="5">
    <source>
        <dbReference type="Google" id="ProtNLM"/>
    </source>
</evidence>
<feature type="compositionally biased region" description="Basic and acidic residues" evidence="1">
    <location>
        <begin position="422"/>
        <end position="432"/>
    </location>
</feature>
<keyword evidence="2" id="KW-0812">Transmembrane</keyword>
<feature type="transmembrane region" description="Helical" evidence="2">
    <location>
        <begin position="292"/>
        <end position="317"/>
    </location>
</feature>
<protein>
    <recommendedName>
        <fullName evidence="5">Kelch repeat protein</fullName>
    </recommendedName>
</protein>
<dbReference type="OrthoDB" id="10251809at2759"/>
<feature type="region of interest" description="Disordered" evidence="1">
    <location>
        <begin position="365"/>
        <end position="467"/>
    </location>
</feature>
<dbReference type="Proteomes" id="UP000758155">
    <property type="component" value="Unassembled WGS sequence"/>
</dbReference>
<dbReference type="AlphaFoldDB" id="A0A9P4WWA5"/>
<name>A0A9P4WWA5_9PLEO</name>
<sequence length="467" mass="50903">MPYILTADKSYRYMFAPTCGVLWPDTTNKLFYLYGGEFNDITIVPTLPTLWFFDVIYNTWNKTLPSKSQASISWPSFGSGTVTEEGTAYYYGGYLSNKTVANWGSTKPLMLNSLVAYLWGGIGTDGQAVAEIYILTLPSFQWKLIFPNSTHMIPHHFLGRGWSSCNVVRESQMIIMGGQFTNTSEPSCDNPNIGAQNGVLLGQESVENQWWWQLMPQFNGYRVPDTIVSLIGGSTDGMATRTTPVQGWTTPTLSIYFQGLNYAQTRTATRPIPATSTESAATGTSAPGRPNIGAIAGGTIGGIVVLGVTLVLVSFCLRSKHRQRVAHNRPELDNTQTPELGPAIIKKPSVNYNVSEGATMPSSIAPIPAYSAQDSPPPLLASWHQGSPPPQNGQWTLQSGGAYPQHYYPTPPESSQPAKLLSLHEMRSELPDVRSPASAELSDVRSPTNAELPDLRDSMPLRSDGTS</sequence>
<organism evidence="3 4">
    <name type="scientific">Didymella heteroderae</name>
    <dbReference type="NCBI Taxonomy" id="1769908"/>
    <lineage>
        <taxon>Eukaryota</taxon>
        <taxon>Fungi</taxon>
        <taxon>Dikarya</taxon>
        <taxon>Ascomycota</taxon>
        <taxon>Pezizomycotina</taxon>
        <taxon>Dothideomycetes</taxon>
        <taxon>Pleosporomycetidae</taxon>
        <taxon>Pleosporales</taxon>
        <taxon>Pleosporineae</taxon>
        <taxon>Didymellaceae</taxon>
        <taxon>Didymella</taxon>
    </lineage>
</organism>
<evidence type="ECO:0000256" key="1">
    <source>
        <dbReference type="SAM" id="MobiDB-lite"/>
    </source>
</evidence>
<keyword evidence="2" id="KW-1133">Transmembrane helix</keyword>
<evidence type="ECO:0000313" key="3">
    <source>
        <dbReference type="EMBL" id="KAF3043419.1"/>
    </source>
</evidence>
<evidence type="ECO:0000256" key="2">
    <source>
        <dbReference type="SAM" id="Phobius"/>
    </source>
</evidence>
<gene>
    <name evidence="3" type="ORF">E8E12_006345</name>
</gene>
<evidence type="ECO:0000313" key="4">
    <source>
        <dbReference type="Proteomes" id="UP000758155"/>
    </source>
</evidence>
<reference evidence="3" key="1">
    <citation type="submission" date="2019-04" db="EMBL/GenBank/DDBJ databases">
        <title>Sequencing of skin fungus with MAO and IRED activity.</title>
        <authorList>
            <person name="Marsaioli A.J."/>
            <person name="Bonatto J.M.C."/>
            <person name="Reis Junior O."/>
        </authorList>
    </citation>
    <scope>NUCLEOTIDE SEQUENCE</scope>
    <source>
        <strain evidence="3">28M1</strain>
    </source>
</reference>
<dbReference type="SUPFAM" id="SSF117281">
    <property type="entry name" value="Kelch motif"/>
    <property type="match status" value="1"/>
</dbReference>
<proteinExistence type="predicted"/>